<gene>
    <name evidence="2" type="ORF">BJ993_001291</name>
</gene>
<dbReference type="Pfam" id="PF19609">
    <property type="entry name" value="DUF6114"/>
    <property type="match status" value="1"/>
</dbReference>
<evidence type="ECO:0000256" key="1">
    <source>
        <dbReference type="SAM" id="Phobius"/>
    </source>
</evidence>
<feature type="transmembrane region" description="Helical" evidence="1">
    <location>
        <begin position="52"/>
        <end position="72"/>
    </location>
</feature>
<dbReference type="RefSeq" id="WP_179648133.1">
    <property type="nucleotide sequence ID" value="NZ_JACBZM010000001.1"/>
</dbReference>
<keyword evidence="1" id="KW-0812">Transmembrane</keyword>
<feature type="transmembrane region" description="Helical" evidence="1">
    <location>
        <begin position="21"/>
        <end position="46"/>
    </location>
</feature>
<dbReference type="AlphaFoldDB" id="A0A7Y9ZFT5"/>
<proteinExistence type="predicted"/>
<organism evidence="2 3">
    <name type="scientific">Nocardioides aromaticivorans</name>
    <dbReference type="NCBI Taxonomy" id="200618"/>
    <lineage>
        <taxon>Bacteria</taxon>
        <taxon>Bacillati</taxon>
        <taxon>Actinomycetota</taxon>
        <taxon>Actinomycetes</taxon>
        <taxon>Propionibacteriales</taxon>
        <taxon>Nocardioidaceae</taxon>
        <taxon>Nocardioides</taxon>
    </lineage>
</organism>
<evidence type="ECO:0008006" key="4">
    <source>
        <dbReference type="Google" id="ProtNLM"/>
    </source>
</evidence>
<accession>A0A7Y9ZFT5</accession>
<name>A0A7Y9ZFT5_9ACTN</name>
<comment type="caution">
    <text evidence="2">The sequence shown here is derived from an EMBL/GenBank/DDBJ whole genome shotgun (WGS) entry which is preliminary data.</text>
</comment>
<keyword evidence="1" id="KW-0472">Membrane</keyword>
<evidence type="ECO:0000313" key="3">
    <source>
        <dbReference type="Proteomes" id="UP000562045"/>
    </source>
</evidence>
<keyword evidence="1" id="KW-1133">Transmembrane helix</keyword>
<feature type="transmembrane region" description="Helical" evidence="1">
    <location>
        <begin position="79"/>
        <end position="96"/>
    </location>
</feature>
<protein>
    <recommendedName>
        <fullName evidence="4">Integral membrane protein</fullName>
    </recommendedName>
</protein>
<feature type="transmembrane region" description="Helical" evidence="1">
    <location>
        <begin position="102"/>
        <end position="119"/>
    </location>
</feature>
<sequence>MGALQALRSARTWFRAFRRTRPFWGGLWCIAAGAWIVRSMFFTFVLAVSGGWSYSAGYILGGALVLFGLVAWFAPHYRALVGVLAVLLGLAAFVAANLGGYLLGSVLAILGGSMVWAWGEKAPRRSRGGRRRAAAVATPGAS</sequence>
<reference evidence="2 3" key="1">
    <citation type="submission" date="2020-07" db="EMBL/GenBank/DDBJ databases">
        <title>Sequencing the genomes of 1000 actinobacteria strains.</title>
        <authorList>
            <person name="Klenk H.-P."/>
        </authorList>
    </citation>
    <scope>NUCLEOTIDE SEQUENCE [LARGE SCALE GENOMIC DNA]</scope>
    <source>
        <strain evidence="2 3">DSM 15131</strain>
    </source>
</reference>
<dbReference type="Proteomes" id="UP000562045">
    <property type="component" value="Unassembled WGS sequence"/>
</dbReference>
<evidence type="ECO:0000313" key="2">
    <source>
        <dbReference type="EMBL" id="NYI44211.1"/>
    </source>
</evidence>
<dbReference type="EMBL" id="JACBZM010000001">
    <property type="protein sequence ID" value="NYI44211.1"/>
    <property type="molecule type" value="Genomic_DNA"/>
</dbReference>
<dbReference type="InterPro" id="IPR046096">
    <property type="entry name" value="DUF6114"/>
</dbReference>